<reference evidence="2" key="1">
    <citation type="submission" date="2018-02" db="EMBL/GenBank/DDBJ databases">
        <authorList>
            <person name="Cohen D.B."/>
            <person name="Kent A.D."/>
        </authorList>
    </citation>
    <scope>NUCLEOTIDE SEQUENCE</scope>
</reference>
<gene>
    <name evidence="2" type="ORF">FSB_LOCUS54515</name>
</gene>
<proteinExistence type="predicted"/>
<organism evidence="2">
    <name type="scientific">Fagus sylvatica</name>
    <name type="common">Beechnut</name>
    <dbReference type="NCBI Taxonomy" id="28930"/>
    <lineage>
        <taxon>Eukaryota</taxon>
        <taxon>Viridiplantae</taxon>
        <taxon>Streptophyta</taxon>
        <taxon>Embryophyta</taxon>
        <taxon>Tracheophyta</taxon>
        <taxon>Spermatophyta</taxon>
        <taxon>Magnoliopsida</taxon>
        <taxon>eudicotyledons</taxon>
        <taxon>Gunneridae</taxon>
        <taxon>Pentapetalae</taxon>
        <taxon>rosids</taxon>
        <taxon>fabids</taxon>
        <taxon>Fagales</taxon>
        <taxon>Fagaceae</taxon>
        <taxon>Fagus</taxon>
    </lineage>
</organism>
<dbReference type="AlphaFoldDB" id="A0A2N9IR87"/>
<dbReference type="EMBL" id="OIVN01006160">
    <property type="protein sequence ID" value="SPD26633.1"/>
    <property type="molecule type" value="Genomic_DNA"/>
</dbReference>
<evidence type="ECO:0000256" key="1">
    <source>
        <dbReference type="SAM" id="MobiDB-lite"/>
    </source>
</evidence>
<feature type="region of interest" description="Disordered" evidence="1">
    <location>
        <begin position="36"/>
        <end position="79"/>
    </location>
</feature>
<name>A0A2N9IR87_FAGSY</name>
<evidence type="ECO:0000313" key="2">
    <source>
        <dbReference type="EMBL" id="SPD26633.1"/>
    </source>
</evidence>
<protein>
    <submittedName>
        <fullName evidence="2">Uncharacterized protein</fullName>
    </submittedName>
</protein>
<accession>A0A2N9IR87</accession>
<sequence>MQTGFQFSVPNLDFDLSESRSLFSFDLSVSPLSFDHSASPPPRLHQLPPASAFKPSTSYKAASSSPASAFNSSTTSQPPPFNHITADLLLFRLQIFGFSILDLSLFCCCCFAPLPTVSGMDI</sequence>
<feature type="compositionally biased region" description="Low complexity" evidence="1">
    <location>
        <begin position="56"/>
        <end position="76"/>
    </location>
</feature>